<accession>A0ABP8Z131</accession>
<keyword evidence="4" id="KW-1185">Reference proteome</keyword>
<gene>
    <name evidence="3" type="ORF">GCM10025783_13750</name>
</gene>
<dbReference type="Pfam" id="PF25362">
    <property type="entry name" value="bPH_11"/>
    <property type="match status" value="1"/>
</dbReference>
<evidence type="ECO:0000259" key="2">
    <source>
        <dbReference type="Pfam" id="PF25362"/>
    </source>
</evidence>
<proteinExistence type="predicted"/>
<dbReference type="InterPro" id="IPR057446">
    <property type="entry name" value="PH_bac"/>
</dbReference>
<evidence type="ECO:0000313" key="4">
    <source>
        <dbReference type="Proteomes" id="UP001500121"/>
    </source>
</evidence>
<sequence>MVNPVSVAIVIALLVLALVGMAVSWRRRGRRQRALAVPPVPADLGPADLTVSGLLVATTFAGRPLDRVVTDGLGFRAQATLAVTPAGVLVERDGGAPFLVPADGLPGSGTASWALDKGVERDGLTVLPWALTGADGEPVPVESAFRLPPQAQSALLTKIRPADQEVPRADSA</sequence>
<evidence type="ECO:0000313" key="3">
    <source>
        <dbReference type="EMBL" id="GAA4743423.1"/>
    </source>
</evidence>
<keyword evidence="1" id="KW-0472">Membrane</keyword>
<feature type="transmembrane region" description="Helical" evidence="1">
    <location>
        <begin position="6"/>
        <end position="25"/>
    </location>
</feature>
<keyword evidence="1" id="KW-1133">Transmembrane helix</keyword>
<reference evidence="4" key="1">
    <citation type="journal article" date="2019" name="Int. J. Syst. Evol. Microbiol.">
        <title>The Global Catalogue of Microorganisms (GCM) 10K type strain sequencing project: providing services to taxonomists for standard genome sequencing and annotation.</title>
        <authorList>
            <consortium name="The Broad Institute Genomics Platform"/>
            <consortium name="The Broad Institute Genome Sequencing Center for Infectious Disease"/>
            <person name="Wu L."/>
            <person name="Ma J."/>
        </authorList>
    </citation>
    <scope>NUCLEOTIDE SEQUENCE [LARGE SCALE GENOMIC DNA]</scope>
    <source>
        <strain evidence="4">JCM 19015</strain>
    </source>
</reference>
<dbReference type="EMBL" id="BAABLP010000002">
    <property type="protein sequence ID" value="GAA4743423.1"/>
    <property type="molecule type" value="Genomic_DNA"/>
</dbReference>
<evidence type="ECO:0000256" key="1">
    <source>
        <dbReference type="SAM" id="Phobius"/>
    </source>
</evidence>
<keyword evidence="1" id="KW-0812">Transmembrane</keyword>
<dbReference type="RefSeq" id="WP_345480313.1">
    <property type="nucleotide sequence ID" value="NZ_BAABLP010000002.1"/>
</dbReference>
<comment type="caution">
    <text evidence="3">The sequence shown here is derived from an EMBL/GenBank/DDBJ whole genome shotgun (WGS) entry which is preliminary data.</text>
</comment>
<protein>
    <recommendedName>
        <fullName evidence="2">PH domain-containing protein</fullName>
    </recommendedName>
</protein>
<dbReference type="Proteomes" id="UP001500121">
    <property type="component" value="Unassembled WGS sequence"/>
</dbReference>
<name>A0ABP8Z131_9MICO</name>
<feature type="domain" description="PH" evidence="2">
    <location>
        <begin position="36"/>
        <end position="151"/>
    </location>
</feature>
<organism evidence="3 4">
    <name type="scientific">Amnibacterium soli</name>
    <dbReference type="NCBI Taxonomy" id="1282736"/>
    <lineage>
        <taxon>Bacteria</taxon>
        <taxon>Bacillati</taxon>
        <taxon>Actinomycetota</taxon>
        <taxon>Actinomycetes</taxon>
        <taxon>Micrococcales</taxon>
        <taxon>Microbacteriaceae</taxon>
        <taxon>Amnibacterium</taxon>
    </lineage>
</organism>